<dbReference type="GO" id="GO:0008360">
    <property type="term" value="P:regulation of cell shape"/>
    <property type="evidence" value="ECO:0007669"/>
    <property type="project" value="UniProtKB-KW"/>
</dbReference>
<keyword evidence="2 8" id="KW-0808">Transferase</keyword>
<dbReference type="InterPro" id="IPR000182">
    <property type="entry name" value="GNAT_dom"/>
</dbReference>
<evidence type="ECO:0000313" key="9">
    <source>
        <dbReference type="EMBL" id="RHA89582.1"/>
    </source>
</evidence>
<dbReference type="Proteomes" id="UP000285820">
    <property type="component" value="Unassembled WGS sequence"/>
</dbReference>
<keyword evidence="4" id="KW-0573">Peptidoglycan synthesis</keyword>
<evidence type="ECO:0000259" key="7">
    <source>
        <dbReference type="PROSITE" id="PS51186"/>
    </source>
</evidence>
<evidence type="ECO:0000256" key="1">
    <source>
        <dbReference type="ARBA" id="ARBA00009943"/>
    </source>
</evidence>
<dbReference type="EMBL" id="QSFX01000010">
    <property type="protein sequence ID" value="RHA89582.1"/>
    <property type="molecule type" value="Genomic_DNA"/>
</dbReference>
<gene>
    <name evidence="9" type="ORF">DW914_07410</name>
    <name evidence="8" type="ORF">DWY29_12960</name>
</gene>
<name>A0A3R5WGH5_9FIRM</name>
<dbReference type="Proteomes" id="UP000283492">
    <property type="component" value="Unassembled WGS sequence"/>
</dbReference>
<keyword evidence="6" id="KW-0961">Cell wall biogenesis/degradation</keyword>
<dbReference type="SUPFAM" id="SSF55729">
    <property type="entry name" value="Acyl-CoA N-acyltransferases (Nat)"/>
    <property type="match status" value="1"/>
</dbReference>
<evidence type="ECO:0000313" key="8">
    <source>
        <dbReference type="EMBL" id="RGR66464.1"/>
    </source>
</evidence>
<dbReference type="InterPro" id="IPR038740">
    <property type="entry name" value="BioF2-like_GNAT_dom"/>
</dbReference>
<dbReference type="EMBL" id="QRUN01000022">
    <property type="protein sequence ID" value="RGR66464.1"/>
    <property type="molecule type" value="Genomic_DNA"/>
</dbReference>
<evidence type="ECO:0000256" key="4">
    <source>
        <dbReference type="ARBA" id="ARBA00022984"/>
    </source>
</evidence>
<dbReference type="PROSITE" id="PS51186">
    <property type="entry name" value="GNAT"/>
    <property type="match status" value="1"/>
</dbReference>
<dbReference type="GO" id="GO:0016747">
    <property type="term" value="F:acyltransferase activity, transferring groups other than amino-acyl groups"/>
    <property type="evidence" value="ECO:0007669"/>
    <property type="project" value="InterPro"/>
</dbReference>
<dbReference type="Pfam" id="PF13480">
    <property type="entry name" value="Acetyltransf_6"/>
    <property type="match status" value="1"/>
</dbReference>
<proteinExistence type="inferred from homology"/>
<dbReference type="InterPro" id="IPR050644">
    <property type="entry name" value="PG_Glycine_Bridge_Synth"/>
</dbReference>
<evidence type="ECO:0000313" key="11">
    <source>
        <dbReference type="Proteomes" id="UP000285820"/>
    </source>
</evidence>
<evidence type="ECO:0000256" key="2">
    <source>
        <dbReference type="ARBA" id="ARBA00022679"/>
    </source>
</evidence>
<dbReference type="AlphaFoldDB" id="A0A3R5WGH5"/>
<organism evidence="8 11">
    <name type="scientific">Roseburia inulinivorans</name>
    <dbReference type="NCBI Taxonomy" id="360807"/>
    <lineage>
        <taxon>Bacteria</taxon>
        <taxon>Bacillati</taxon>
        <taxon>Bacillota</taxon>
        <taxon>Clostridia</taxon>
        <taxon>Lachnospirales</taxon>
        <taxon>Lachnospiraceae</taxon>
        <taxon>Roseburia</taxon>
    </lineage>
</organism>
<comment type="similarity">
    <text evidence="1">Belongs to the FemABX family.</text>
</comment>
<keyword evidence="5" id="KW-0012">Acyltransferase</keyword>
<protein>
    <submittedName>
        <fullName evidence="8">Peptidoglycan bridge formation glycyltransferase FemA/FemB family protein</fullName>
    </submittedName>
</protein>
<dbReference type="PANTHER" id="PTHR36174:SF1">
    <property type="entry name" value="LIPID II:GLYCINE GLYCYLTRANSFERASE"/>
    <property type="match status" value="1"/>
</dbReference>
<dbReference type="GO" id="GO:0009252">
    <property type="term" value="P:peptidoglycan biosynthetic process"/>
    <property type="evidence" value="ECO:0007669"/>
    <property type="project" value="UniProtKB-KW"/>
</dbReference>
<evidence type="ECO:0000256" key="3">
    <source>
        <dbReference type="ARBA" id="ARBA00022960"/>
    </source>
</evidence>
<evidence type="ECO:0000256" key="5">
    <source>
        <dbReference type="ARBA" id="ARBA00023315"/>
    </source>
</evidence>
<evidence type="ECO:0000256" key="6">
    <source>
        <dbReference type="ARBA" id="ARBA00023316"/>
    </source>
</evidence>
<dbReference type="PROSITE" id="PS51191">
    <property type="entry name" value="FEMABX"/>
    <property type="match status" value="1"/>
</dbReference>
<dbReference type="GO" id="GO:0071555">
    <property type="term" value="P:cell wall organization"/>
    <property type="evidence" value="ECO:0007669"/>
    <property type="project" value="UniProtKB-KW"/>
</dbReference>
<dbReference type="GO" id="GO:0016755">
    <property type="term" value="F:aminoacyltransferase activity"/>
    <property type="evidence" value="ECO:0007669"/>
    <property type="project" value="InterPro"/>
</dbReference>
<dbReference type="PANTHER" id="PTHR36174">
    <property type="entry name" value="LIPID II:GLYCINE GLYCYLTRANSFERASE"/>
    <property type="match status" value="1"/>
</dbReference>
<evidence type="ECO:0000313" key="10">
    <source>
        <dbReference type="Proteomes" id="UP000283492"/>
    </source>
</evidence>
<accession>A0A3R5WGH5</accession>
<keyword evidence="3" id="KW-0133">Cell shape</keyword>
<reference evidence="10 11" key="1">
    <citation type="submission" date="2018-08" db="EMBL/GenBank/DDBJ databases">
        <title>A genome reference for cultivated species of the human gut microbiota.</title>
        <authorList>
            <person name="Zou Y."/>
            <person name="Xue W."/>
            <person name="Luo G."/>
        </authorList>
    </citation>
    <scope>NUCLEOTIDE SEQUENCE [LARGE SCALE GENOMIC DNA]</scope>
    <source>
        <strain evidence="8 11">AF24-4</strain>
        <strain evidence="9 10">AM42-1AC</strain>
    </source>
</reference>
<comment type="caution">
    <text evidence="8">The sequence shown here is derived from an EMBL/GenBank/DDBJ whole genome shotgun (WGS) entry which is preliminary data.</text>
</comment>
<sequence length="297" mass="35275">MAYVVMENDIADFKPFRNHMKTQEHYDWTTPYGYGGPLLEGEISLDWIHNAEQEKETYAKEHNIVSEFFRFHPLLQNQKKLESDIKVLYMKKTVYIDTQSEDVIYANMTPNNRNMVRKAEKNGVQIFFDKGERIDEFVEIYNETMQNHNADEYYFFEKKYFEFIKTQMKENVLFGYAEYEGKIVSASIFFFNEEYMHYHLSGTLFKYRNLGAANLLLTKAALWASEHQIKEFHLGGGVENEDSLLRFKKHFNRNGLIDFCIGSKVFLPEVFEELVKLRTKVDSTFDLNKPFMIKYRG</sequence>
<dbReference type="InterPro" id="IPR003447">
    <property type="entry name" value="FEMABX"/>
</dbReference>
<dbReference type="InterPro" id="IPR016181">
    <property type="entry name" value="Acyl_CoA_acyltransferase"/>
</dbReference>
<dbReference type="Gene3D" id="3.40.630.30">
    <property type="match status" value="1"/>
</dbReference>
<feature type="domain" description="N-acetyltransferase" evidence="7">
    <location>
        <begin position="114"/>
        <end position="279"/>
    </location>
</feature>